<dbReference type="SUPFAM" id="SSF54665">
    <property type="entry name" value="CO dehydrogenase molybdoprotein N-domain-like"/>
    <property type="match status" value="1"/>
</dbReference>
<dbReference type="Gene3D" id="3.10.20.30">
    <property type="match status" value="1"/>
</dbReference>
<dbReference type="GO" id="GO:0004854">
    <property type="term" value="F:xanthine dehydrogenase activity"/>
    <property type="evidence" value="ECO:0007669"/>
    <property type="project" value="UniProtKB-EC"/>
</dbReference>
<dbReference type="InterPro" id="IPR036884">
    <property type="entry name" value="2Fe-2S-bd_dom_sf"/>
</dbReference>
<dbReference type="InterPro" id="IPR036856">
    <property type="entry name" value="Ald_Oxase/Xan_DH_a/b_sf"/>
</dbReference>
<evidence type="ECO:0000256" key="1">
    <source>
        <dbReference type="ARBA" id="ARBA00006849"/>
    </source>
</evidence>
<dbReference type="InterPro" id="IPR000674">
    <property type="entry name" value="Ald_Oxase/Xan_DH_a/b"/>
</dbReference>
<dbReference type="InterPro" id="IPR002888">
    <property type="entry name" value="2Fe-2S-bd"/>
</dbReference>
<comment type="caution">
    <text evidence="3">The sequence shown here is derived from an EMBL/GenBank/DDBJ whole genome shotgun (WGS) entry which is preliminary data.</text>
</comment>
<dbReference type="PROSITE" id="PS51085">
    <property type="entry name" value="2FE2S_FER_2"/>
    <property type="match status" value="1"/>
</dbReference>
<sequence>MCGEGTMEFTLNGQLTRFEADPEMEVLFYLREVAGLISPKDGCSGEGVCGCCTVLVDGASRLSCRMKMKELAGKSLVTAEGLSARERDVFADAFVVKGGVQCGFCTPGIVMKAKAMLDKNPSPTRDEIAAGLSGNICRCTGYKKVIDSIECAAEALREGKAVAMPQGTGRVGTRHKKYTGREAVLGDRVFVGDMKEPGMLFGALRFSDHPRAKVLKIDVSAALAVPGVVRVLLAKDVPGKRHMGSITMDWPVLVAEGETTCCIGDVLATVAAETEAIARKAAALIKVEYEVLDPITDIFEALRPDSPQVHPMFPGNVLHRAAVKVGDAETALAGSAYVTRNRFTTQRVEHAFLEPEATLALPWAKDGQPGVKVYSCSQGVYEDRHQLALLLGLPNALVNVVQVQNGGGFGGKEDITTQSHATLLAWFTGRPAMVKLTRKESLSMHTKRHPIVMDYAVGCDRDGRLTGMVVTMHSDSGAYSSVGLAVIERAVSHSAAAYFMPNVLVNGTAVVTNNAPCGAFRGFGVNQSNFAFESCLDELCKQGGFDRWQFRWDNALTEGRTIATGQTLTAGVGVRKCLEALKDRFYAAKCAGIAAGMKNTGIGCGLADFSHAKIVIRAENRVELHHGWCEMGQGNFTMGVQSLVEETGIDPDIIEVLVETNEEAEAGMTTGSRGTSLLANSVIAACKDLKQDLASGRTLKDLVGKEYRGSWVCDWTVPPGKPPKPGYDVITHYSFGFAAQLVELDETGKITRITAAHDAGKIMNPTLYEGQIEGSLHMGLGYAVTEEFPYKDGRPVSLKMADLGLIRARDMPPMEIIGIEVPDAVGPYGAKGVGEIGLVPTAGAVANALCQFDGIRRTTLPLKEMKLLGKKNKT</sequence>
<dbReference type="AlphaFoldDB" id="A0A9D7SI59"/>
<dbReference type="Gene3D" id="3.30.365.10">
    <property type="entry name" value="Aldehyde oxidase/xanthine dehydrogenase, molybdopterin binding domain"/>
    <property type="match status" value="4"/>
</dbReference>
<dbReference type="CDD" id="cd00207">
    <property type="entry name" value="fer2"/>
    <property type="match status" value="1"/>
</dbReference>
<dbReference type="SUPFAM" id="SSF56003">
    <property type="entry name" value="Molybdenum cofactor-binding domain"/>
    <property type="match status" value="1"/>
</dbReference>
<evidence type="ECO:0000259" key="2">
    <source>
        <dbReference type="PROSITE" id="PS51085"/>
    </source>
</evidence>
<dbReference type="GO" id="GO:0005506">
    <property type="term" value="F:iron ion binding"/>
    <property type="evidence" value="ECO:0007669"/>
    <property type="project" value="InterPro"/>
</dbReference>
<dbReference type="Pfam" id="PF02738">
    <property type="entry name" value="MoCoBD_1"/>
    <property type="match status" value="1"/>
</dbReference>
<dbReference type="SMART" id="SM01008">
    <property type="entry name" value="Ald_Xan_dh_C"/>
    <property type="match status" value="1"/>
</dbReference>
<dbReference type="InterPro" id="IPR001041">
    <property type="entry name" value="2Fe-2S_ferredoxin-type"/>
</dbReference>
<dbReference type="Pfam" id="PF00111">
    <property type="entry name" value="Fer2"/>
    <property type="match status" value="1"/>
</dbReference>
<dbReference type="InterPro" id="IPR017697">
    <property type="entry name" value="Xdh"/>
</dbReference>
<dbReference type="EMBL" id="JADKIO010000006">
    <property type="protein sequence ID" value="MBK9796406.1"/>
    <property type="molecule type" value="Genomic_DNA"/>
</dbReference>
<comment type="similarity">
    <text evidence="1">Belongs to the xanthine dehydrogenase family.</text>
</comment>
<dbReference type="Pfam" id="PF01315">
    <property type="entry name" value="Ald_Xan_dh_C"/>
    <property type="match status" value="1"/>
</dbReference>
<evidence type="ECO:0000313" key="3">
    <source>
        <dbReference type="EMBL" id="MBK9796406.1"/>
    </source>
</evidence>
<dbReference type="Gene3D" id="3.90.1170.50">
    <property type="entry name" value="Aldehyde oxidase/xanthine dehydrogenase, a/b hammerhead"/>
    <property type="match status" value="1"/>
</dbReference>
<dbReference type="InterPro" id="IPR012675">
    <property type="entry name" value="Beta-grasp_dom_sf"/>
</dbReference>
<reference evidence="3" key="1">
    <citation type="submission" date="2020-10" db="EMBL/GenBank/DDBJ databases">
        <title>Connecting structure to function with the recovery of over 1000 high-quality activated sludge metagenome-assembled genomes encoding full-length rRNA genes using long-read sequencing.</title>
        <authorList>
            <person name="Singleton C.M."/>
            <person name="Petriglieri F."/>
            <person name="Kristensen J.M."/>
            <person name="Kirkegaard R.H."/>
            <person name="Michaelsen T.Y."/>
            <person name="Andersen M.H."/>
            <person name="Karst S.M."/>
            <person name="Dueholm M.S."/>
            <person name="Nielsen P.H."/>
            <person name="Albertsen M."/>
        </authorList>
    </citation>
    <scope>NUCLEOTIDE SEQUENCE</scope>
    <source>
        <strain evidence="3">Skiv_18-Q3-R9-52_MAXAC.067</strain>
    </source>
</reference>
<gene>
    <name evidence="3" type="primary">xdh</name>
    <name evidence="3" type="ORF">IPP58_07890</name>
</gene>
<keyword evidence="3" id="KW-0560">Oxidoreductase</keyword>
<dbReference type="SUPFAM" id="SSF47741">
    <property type="entry name" value="CO dehydrogenase ISP C-domain like"/>
    <property type="match status" value="1"/>
</dbReference>
<protein>
    <submittedName>
        <fullName evidence="3">Selenium-dependent xanthine dehydrogenase</fullName>
        <ecNumber evidence="3">1.17.1.4</ecNumber>
    </submittedName>
</protein>
<dbReference type="GO" id="GO:0051536">
    <property type="term" value="F:iron-sulfur cluster binding"/>
    <property type="evidence" value="ECO:0007669"/>
    <property type="project" value="InterPro"/>
</dbReference>
<dbReference type="InterPro" id="IPR008274">
    <property type="entry name" value="AldOxase/xan_DH_MoCoBD1"/>
</dbReference>
<dbReference type="SUPFAM" id="SSF54292">
    <property type="entry name" value="2Fe-2S ferredoxin-like"/>
    <property type="match status" value="1"/>
</dbReference>
<dbReference type="Proteomes" id="UP000886657">
    <property type="component" value="Unassembled WGS sequence"/>
</dbReference>
<proteinExistence type="inferred from homology"/>
<accession>A0A9D7SI59</accession>
<feature type="domain" description="2Fe-2S ferredoxin-type" evidence="2">
    <location>
        <begin position="5"/>
        <end position="82"/>
    </location>
</feature>
<dbReference type="InterPro" id="IPR016208">
    <property type="entry name" value="Ald_Oxase/xanthine_DH-like"/>
</dbReference>
<evidence type="ECO:0000313" key="4">
    <source>
        <dbReference type="Proteomes" id="UP000886657"/>
    </source>
</evidence>
<dbReference type="InterPro" id="IPR046867">
    <property type="entry name" value="AldOxase/xan_DH_MoCoBD2"/>
</dbReference>
<dbReference type="EC" id="1.17.1.4" evidence="3"/>
<dbReference type="InterPro" id="IPR036010">
    <property type="entry name" value="2Fe-2S_ferredoxin-like_sf"/>
</dbReference>
<dbReference type="Gene3D" id="1.10.150.120">
    <property type="entry name" value="[2Fe-2S]-binding domain"/>
    <property type="match status" value="1"/>
</dbReference>
<dbReference type="NCBIfam" id="TIGR03311">
    <property type="entry name" value="Se_dep_XDH"/>
    <property type="match status" value="1"/>
</dbReference>
<dbReference type="PANTHER" id="PTHR11908:SF157">
    <property type="entry name" value="XANTHINE DEHYDROGENASE SUBUNIT D-RELATED"/>
    <property type="match status" value="1"/>
</dbReference>
<dbReference type="Pfam" id="PF01799">
    <property type="entry name" value="Fer2_2"/>
    <property type="match status" value="1"/>
</dbReference>
<dbReference type="PANTHER" id="PTHR11908">
    <property type="entry name" value="XANTHINE DEHYDROGENASE"/>
    <property type="match status" value="1"/>
</dbReference>
<dbReference type="InterPro" id="IPR037165">
    <property type="entry name" value="AldOxase/xan_DH_Mopterin-bd_sf"/>
</dbReference>
<organism evidence="3 4">
    <name type="scientific">Candidatus Geothrix skivensis</name>
    <dbReference type="NCBI Taxonomy" id="2954439"/>
    <lineage>
        <taxon>Bacteria</taxon>
        <taxon>Pseudomonadati</taxon>
        <taxon>Acidobacteriota</taxon>
        <taxon>Holophagae</taxon>
        <taxon>Holophagales</taxon>
        <taxon>Holophagaceae</taxon>
        <taxon>Geothrix</taxon>
    </lineage>
</organism>
<dbReference type="Pfam" id="PF20256">
    <property type="entry name" value="MoCoBD_2"/>
    <property type="match status" value="1"/>
</dbReference>
<name>A0A9D7SI59_9BACT</name>